<proteinExistence type="predicted"/>
<dbReference type="OrthoDB" id="1934744at2"/>
<protein>
    <recommendedName>
        <fullName evidence="3">Bacterial Ig-like domain-containing protein</fullName>
    </recommendedName>
</protein>
<dbReference type="InterPro" id="IPR011081">
    <property type="entry name" value="Big_4"/>
</dbReference>
<keyword evidence="1" id="KW-0802">TPR repeat</keyword>
<sequence length="350" mass="40679">MNKKLIKQINMLALLTLAISLFACTDINKKITISNNTNKEILLEEDEISELINKGKKLLNDERYDEANAYFNKALELDKSNKNLYLKIKDIYLEANRLDDAYFLIKSAISNNVDVENMTKIAEEISSKFEIIKINDSIYQDLEYYFPNTVTTVINNKSIDLPIIWDYQKADTTNIGSFDYYGFNAEYGRKIQLTLTVKEVIYDKQIGSIQNIYTINGKSYIDVDLVEFYWGTETASKEALKDNKILLYDEDGTPYYPNGYYIRNNDSELITYEISDSCSFQLLPNDFLFLGYELPPSSSYTIPNTASFNDFKNYINLYTPYNNEKTNRRTLCWIELKNGVAYSVYRQFTP</sequence>
<evidence type="ECO:0000256" key="2">
    <source>
        <dbReference type="SAM" id="SignalP"/>
    </source>
</evidence>
<gene>
    <name evidence="4" type="ORF">BEN51_08560</name>
</gene>
<keyword evidence="2" id="KW-0732">Signal</keyword>
<evidence type="ECO:0000313" key="4">
    <source>
        <dbReference type="EMBL" id="ASW43530.1"/>
    </source>
</evidence>
<evidence type="ECO:0000256" key="1">
    <source>
        <dbReference type="PROSITE-ProRule" id="PRU00339"/>
    </source>
</evidence>
<feature type="chain" id="PRO_5038579262" description="Bacterial Ig-like domain-containing protein" evidence="2">
    <location>
        <begin position="24"/>
        <end position="350"/>
    </location>
</feature>
<keyword evidence="5" id="KW-1185">Reference proteome</keyword>
<dbReference type="InterPro" id="IPR011990">
    <property type="entry name" value="TPR-like_helical_dom_sf"/>
</dbReference>
<dbReference type="RefSeq" id="WP_119865664.1">
    <property type="nucleotide sequence ID" value="NZ_CP016786.1"/>
</dbReference>
<evidence type="ECO:0000259" key="3">
    <source>
        <dbReference type="Pfam" id="PF07532"/>
    </source>
</evidence>
<feature type="domain" description="Bacterial Ig-like" evidence="3">
    <location>
        <begin position="133"/>
        <end position="182"/>
    </location>
</feature>
<dbReference type="KEGG" id="cia:BEN51_08560"/>
<organism evidence="4 5">
    <name type="scientific">Clostridium isatidis</name>
    <dbReference type="NCBI Taxonomy" id="182773"/>
    <lineage>
        <taxon>Bacteria</taxon>
        <taxon>Bacillati</taxon>
        <taxon>Bacillota</taxon>
        <taxon>Clostridia</taxon>
        <taxon>Eubacteriales</taxon>
        <taxon>Clostridiaceae</taxon>
        <taxon>Clostridium</taxon>
    </lineage>
</organism>
<dbReference type="Pfam" id="PF14559">
    <property type="entry name" value="TPR_19"/>
    <property type="match status" value="1"/>
</dbReference>
<evidence type="ECO:0000313" key="5">
    <source>
        <dbReference type="Proteomes" id="UP000264883"/>
    </source>
</evidence>
<dbReference type="InterPro" id="IPR019734">
    <property type="entry name" value="TPR_rpt"/>
</dbReference>
<dbReference type="PROSITE" id="PS51257">
    <property type="entry name" value="PROKAR_LIPOPROTEIN"/>
    <property type="match status" value="1"/>
</dbReference>
<dbReference type="AlphaFoldDB" id="A0A343JDC2"/>
<feature type="signal peptide" evidence="2">
    <location>
        <begin position="1"/>
        <end position="23"/>
    </location>
</feature>
<dbReference type="EMBL" id="CP016786">
    <property type="protein sequence ID" value="ASW43530.1"/>
    <property type="molecule type" value="Genomic_DNA"/>
</dbReference>
<dbReference type="Pfam" id="PF07532">
    <property type="entry name" value="Big_4"/>
    <property type="match status" value="1"/>
</dbReference>
<dbReference type="Gene3D" id="1.25.40.10">
    <property type="entry name" value="Tetratricopeptide repeat domain"/>
    <property type="match status" value="1"/>
</dbReference>
<dbReference type="SUPFAM" id="SSF48452">
    <property type="entry name" value="TPR-like"/>
    <property type="match status" value="1"/>
</dbReference>
<accession>A0A343JDC2</accession>
<name>A0A343JDC2_9CLOT</name>
<dbReference type="Proteomes" id="UP000264883">
    <property type="component" value="Chromosome"/>
</dbReference>
<reference evidence="4 5" key="1">
    <citation type="submission" date="2016-08" db="EMBL/GenBank/DDBJ databases">
        <title>Complete Genome Sequence Of The Indigo Reducing Clostridium isatidis DSM15098.</title>
        <authorList>
            <person name="Little G.T."/>
            <person name="Minton N.P."/>
        </authorList>
    </citation>
    <scope>NUCLEOTIDE SEQUENCE [LARGE SCALE GENOMIC DNA]</scope>
    <source>
        <strain evidence="4 5">DSM 15098</strain>
    </source>
</reference>
<dbReference type="PROSITE" id="PS50005">
    <property type="entry name" value="TPR"/>
    <property type="match status" value="1"/>
</dbReference>
<feature type="repeat" description="TPR" evidence="1">
    <location>
        <begin position="48"/>
        <end position="81"/>
    </location>
</feature>